<comment type="similarity">
    <text evidence="2 9">Belongs to the gluconokinase GntK/GntV family.</text>
</comment>
<name>H2AVN8_KAZAF</name>
<dbReference type="GeneID" id="13883175"/>
<dbReference type="RefSeq" id="XP_003957573.1">
    <property type="nucleotide sequence ID" value="XM_003957524.1"/>
</dbReference>
<evidence type="ECO:0000256" key="6">
    <source>
        <dbReference type="ARBA" id="ARBA00022777"/>
    </source>
</evidence>
<dbReference type="KEGG" id="kaf:KAFR_0E02860"/>
<evidence type="ECO:0000256" key="9">
    <source>
        <dbReference type="RuleBase" id="RU363066"/>
    </source>
</evidence>
<evidence type="ECO:0000259" key="10">
    <source>
        <dbReference type="Pfam" id="PF01583"/>
    </source>
</evidence>
<dbReference type="Gene3D" id="3.40.50.300">
    <property type="entry name" value="P-loop containing nucleotide triphosphate hydrolases"/>
    <property type="match status" value="1"/>
</dbReference>
<dbReference type="GO" id="GO:0005524">
    <property type="term" value="F:ATP binding"/>
    <property type="evidence" value="ECO:0007669"/>
    <property type="project" value="UniProtKB-KW"/>
</dbReference>
<evidence type="ECO:0000256" key="7">
    <source>
        <dbReference type="ARBA" id="ARBA00022840"/>
    </source>
</evidence>
<evidence type="ECO:0000313" key="11">
    <source>
        <dbReference type="EMBL" id="CCF58438.1"/>
    </source>
</evidence>
<evidence type="ECO:0000256" key="3">
    <source>
        <dbReference type="ARBA" id="ARBA00012054"/>
    </source>
</evidence>
<dbReference type="CDD" id="cd02021">
    <property type="entry name" value="GntK"/>
    <property type="match status" value="1"/>
</dbReference>
<accession>H2AVN8</accession>
<organism evidence="11 12">
    <name type="scientific">Kazachstania africana (strain ATCC 22294 / BCRC 22015 / CBS 2517 / CECT 1963 / NBRC 1671 / NRRL Y-8276)</name>
    <name type="common">Yeast</name>
    <name type="synonym">Kluyveromyces africanus</name>
    <dbReference type="NCBI Taxonomy" id="1071382"/>
    <lineage>
        <taxon>Eukaryota</taxon>
        <taxon>Fungi</taxon>
        <taxon>Dikarya</taxon>
        <taxon>Ascomycota</taxon>
        <taxon>Saccharomycotina</taxon>
        <taxon>Saccharomycetes</taxon>
        <taxon>Saccharomycetales</taxon>
        <taxon>Saccharomycetaceae</taxon>
        <taxon>Kazachstania</taxon>
    </lineage>
</organism>
<evidence type="ECO:0000256" key="4">
    <source>
        <dbReference type="ARBA" id="ARBA00022679"/>
    </source>
</evidence>
<dbReference type="GO" id="GO:0046316">
    <property type="term" value="F:gluconokinase activity"/>
    <property type="evidence" value="ECO:0007669"/>
    <property type="project" value="UniProtKB-EC"/>
</dbReference>
<dbReference type="Proteomes" id="UP000005220">
    <property type="component" value="Chromosome 5"/>
</dbReference>
<dbReference type="HOGENOM" id="CLU_077168_5_0_1"/>
<evidence type="ECO:0000256" key="2">
    <source>
        <dbReference type="ARBA" id="ARBA00008420"/>
    </source>
</evidence>
<dbReference type="GO" id="GO:0005975">
    <property type="term" value="P:carbohydrate metabolic process"/>
    <property type="evidence" value="ECO:0007669"/>
    <property type="project" value="InterPro"/>
</dbReference>
<dbReference type="AlphaFoldDB" id="H2AVN8"/>
<dbReference type="Pfam" id="PF01583">
    <property type="entry name" value="APS_kinase"/>
    <property type="match status" value="1"/>
</dbReference>
<keyword evidence="4 9" id="KW-0808">Transferase</keyword>
<dbReference type="PANTHER" id="PTHR43442:SF3">
    <property type="entry name" value="GLUCONOKINASE-RELATED"/>
    <property type="match status" value="1"/>
</dbReference>
<evidence type="ECO:0000256" key="1">
    <source>
        <dbReference type="ARBA" id="ARBA00004875"/>
    </source>
</evidence>
<evidence type="ECO:0000256" key="8">
    <source>
        <dbReference type="ARBA" id="ARBA00048090"/>
    </source>
</evidence>
<dbReference type="OrthoDB" id="275177at2759"/>
<evidence type="ECO:0000256" key="5">
    <source>
        <dbReference type="ARBA" id="ARBA00022741"/>
    </source>
</evidence>
<dbReference type="NCBIfam" id="TIGR01313">
    <property type="entry name" value="therm_gnt_kin"/>
    <property type="match status" value="1"/>
</dbReference>
<dbReference type="InterPro" id="IPR027417">
    <property type="entry name" value="P-loop_NTPase"/>
</dbReference>
<sequence>MTSGKPLVIVLAGTAATGKSTIAARIIRDFKDTLPNLKFIEGDDLHPPANIAKMSAGIPLQDEDRWEWLKDVAHKGSECAKANGDVSIVACSSLKKKYRDLIRQTEPETTFYFIFLYASKEEILNRLNQRKGHFMKANMMESQFKDLELPRYLKEPNCKVILLDDKDFPQIEDIVVETCNDLFT</sequence>
<dbReference type="SUPFAM" id="SSF52540">
    <property type="entry name" value="P-loop containing nucleoside triphosphate hydrolases"/>
    <property type="match status" value="1"/>
</dbReference>
<keyword evidence="7 9" id="KW-0067">ATP-binding</keyword>
<reference evidence="11 12" key="1">
    <citation type="journal article" date="2011" name="Proc. Natl. Acad. Sci. U.S.A.">
        <title>Evolutionary erosion of yeast sex chromosomes by mating-type switching accidents.</title>
        <authorList>
            <person name="Gordon J.L."/>
            <person name="Armisen D."/>
            <person name="Proux-Wera E."/>
            <person name="Oheigeartaigh S.S."/>
            <person name="Byrne K.P."/>
            <person name="Wolfe K.H."/>
        </authorList>
    </citation>
    <scope>NUCLEOTIDE SEQUENCE [LARGE SCALE GENOMIC DNA]</scope>
    <source>
        <strain evidence="12">ATCC 22294 / BCRC 22015 / CBS 2517 / CECT 1963 / NBRC 1671 / NRRL Y-8276</strain>
    </source>
</reference>
<dbReference type="InterPro" id="IPR059117">
    <property type="entry name" value="APS_kinase_dom"/>
</dbReference>
<gene>
    <name evidence="11" type="primary">KAFR0E02860</name>
    <name evidence="11" type="ORF">KAFR_0E02860</name>
</gene>
<feature type="domain" description="APS kinase" evidence="10">
    <location>
        <begin position="6"/>
        <end position="138"/>
    </location>
</feature>
<dbReference type="InterPro" id="IPR006001">
    <property type="entry name" value="Therm_gnt_kin"/>
</dbReference>
<dbReference type="UniPathway" id="UPA00792"/>
<dbReference type="EMBL" id="HE650825">
    <property type="protein sequence ID" value="CCF58438.1"/>
    <property type="molecule type" value="Genomic_DNA"/>
</dbReference>
<dbReference type="InParanoid" id="H2AVN8"/>
<dbReference type="GO" id="GO:0005737">
    <property type="term" value="C:cytoplasm"/>
    <property type="evidence" value="ECO:0007669"/>
    <property type="project" value="TreeGrafter"/>
</dbReference>
<dbReference type="PANTHER" id="PTHR43442">
    <property type="entry name" value="GLUCONOKINASE-RELATED"/>
    <property type="match status" value="1"/>
</dbReference>
<dbReference type="STRING" id="1071382.H2AVN8"/>
<dbReference type="FunCoup" id="H2AVN8">
    <property type="interactions" value="1208"/>
</dbReference>
<keyword evidence="5 9" id="KW-0547">Nucleotide-binding</keyword>
<dbReference type="eggNOG" id="KOG3354">
    <property type="taxonomic scope" value="Eukaryota"/>
</dbReference>
<comment type="pathway">
    <text evidence="1 9">Carbohydrate acid metabolism; D-gluconate degradation.</text>
</comment>
<keyword evidence="12" id="KW-1185">Reference proteome</keyword>
<protein>
    <recommendedName>
        <fullName evidence="3 9">Gluconokinase</fullName>
        <ecNumber evidence="3 9">2.7.1.12</ecNumber>
    </recommendedName>
</protein>
<evidence type="ECO:0000313" key="12">
    <source>
        <dbReference type="Proteomes" id="UP000005220"/>
    </source>
</evidence>
<dbReference type="EC" id="2.7.1.12" evidence="3 9"/>
<keyword evidence="6 9" id="KW-0418">Kinase</keyword>
<proteinExistence type="inferred from homology"/>
<comment type="catalytic activity">
    <reaction evidence="8 9">
        <text>D-gluconate + ATP = 6-phospho-D-gluconate + ADP + H(+)</text>
        <dbReference type="Rhea" id="RHEA:19433"/>
        <dbReference type="ChEBI" id="CHEBI:15378"/>
        <dbReference type="ChEBI" id="CHEBI:18391"/>
        <dbReference type="ChEBI" id="CHEBI:30616"/>
        <dbReference type="ChEBI" id="CHEBI:58759"/>
        <dbReference type="ChEBI" id="CHEBI:456216"/>
        <dbReference type="EC" id="2.7.1.12"/>
    </reaction>
</comment>